<dbReference type="EMBL" id="LT629796">
    <property type="protein sequence ID" value="SDU67965.1"/>
    <property type="molecule type" value="Genomic_DNA"/>
</dbReference>
<organism evidence="2 3">
    <name type="scientific">Pseudomonas mandelii</name>
    <dbReference type="NCBI Taxonomy" id="75612"/>
    <lineage>
        <taxon>Bacteria</taxon>
        <taxon>Pseudomonadati</taxon>
        <taxon>Pseudomonadota</taxon>
        <taxon>Gammaproteobacteria</taxon>
        <taxon>Pseudomonadales</taxon>
        <taxon>Pseudomonadaceae</taxon>
        <taxon>Pseudomonas</taxon>
    </lineage>
</organism>
<accession>A0ABY0W1A6</accession>
<dbReference type="InterPro" id="IPR011010">
    <property type="entry name" value="DNA_brk_join_enz"/>
</dbReference>
<dbReference type="Gene3D" id="1.10.443.10">
    <property type="entry name" value="Intergrase catalytic core"/>
    <property type="match status" value="1"/>
</dbReference>
<keyword evidence="3" id="KW-1185">Reference proteome</keyword>
<gene>
    <name evidence="2" type="ORF">SAMN04489801_5905</name>
</gene>
<evidence type="ECO:0000313" key="2">
    <source>
        <dbReference type="EMBL" id="SDU67965.1"/>
    </source>
</evidence>
<name>A0ABY0W1A6_9PSED</name>
<protein>
    <submittedName>
        <fullName evidence="2">Phage integrase family protein</fullName>
    </submittedName>
</protein>
<evidence type="ECO:0000256" key="1">
    <source>
        <dbReference type="ARBA" id="ARBA00023172"/>
    </source>
</evidence>
<sequence>MNGKISLPAHPPLFDLDLNRTTRPSAQCGAFYWDGDTCVQIGQNRFNMEKALSNLNPTLVPSLKHHLISFTAQCDYAPASYGNLISAFRKALLTYPTSSFDSCWIAKALTVPTFHRIKNRILCFFLHWLERDNVMIDQSALSLLNGSAAHLSAPRNVLSDDPNKSWLTNEEYDDLLSVVWNNYDSGKSSTQVTLIKLLSMQYARRPVQIANLKIGDIQENDGSDKMSPIGKVILFPGSKDKGAEIGFRDSKFEPHSMADHLWNLCHLQYLEARALYEETLGLSLTDDQLKKLPLFCSEFRVRQSRQLIEGQNRLSLLRNLDSELFHLRRESVSKILTWENNFPTCEYGEAKIKYSLQQPPTSPRTGRTMVVTATRMRHTRARQLARQGVPLHMLSHWLGHTSEQTLVAYYNDPAEQARQLDETMAPALAPFAMAFTGTLIDSADQATRANDQTSKLEFARAGLLKTVGHCGKFSFCATTSVPIPCYRCRYFEPLVDAPHQEVLDALEQRQTAEQQAFKIGGLRNILIPIDLSADIRAVKSCIGRCNARNARNARNAASEK</sequence>
<evidence type="ECO:0000313" key="3">
    <source>
        <dbReference type="Proteomes" id="UP000182476"/>
    </source>
</evidence>
<proteinExistence type="predicted"/>
<reference evidence="2 3" key="1">
    <citation type="submission" date="2016-10" db="EMBL/GenBank/DDBJ databases">
        <authorList>
            <person name="Varghese N."/>
            <person name="Submissions S."/>
        </authorList>
    </citation>
    <scope>NUCLEOTIDE SEQUENCE [LARGE SCALE GENOMIC DNA]</scope>
    <source>
        <strain evidence="2 3">LMG 21607</strain>
    </source>
</reference>
<dbReference type="Proteomes" id="UP000182476">
    <property type="component" value="Chromosome I"/>
</dbReference>
<dbReference type="SUPFAM" id="SSF56349">
    <property type="entry name" value="DNA breaking-rejoining enzymes"/>
    <property type="match status" value="1"/>
</dbReference>
<keyword evidence="1" id="KW-0233">DNA recombination</keyword>
<dbReference type="InterPro" id="IPR013762">
    <property type="entry name" value="Integrase-like_cat_sf"/>
</dbReference>